<accession>A0A246JYL8</accession>
<dbReference type="PRINTS" id="PR00837">
    <property type="entry name" value="V5TPXLIKE"/>
</dbReference>
<dbReference type="EMBL" id="NISK01000002">
    <property type="protein sequence ID" value="OWQ97622.1"/>
    <property type="molecule type" value="Genomic_DNA"/>
</dbReference>
<organism evidence="2 3">
    <name type="scientific">Sphingopyxis bauzanensis</name>
    <dbReference type="NCBI Taxonomy" id="651663"/>
    <lineage>
        <taxon>Bacteria</taxon>
        <taxon>Pseudomonadati</taxon>
        <taxon>Pseudomonadota</taxon>
        <taxon>Alphaproteobacteria</taxon>
        <taxon>Sphingomonadales</taxon>
        <taxon>Sphingomonadaceae</taxon>
        <taxon>Sphingopyxis</taxon>
    </lineage>
</organism>
<dbReference type="InterPro" id="IPR001283">
    <property type="entry name" value="CRISP-related"/>
</dbReference>
<dbReference type="InterPro" id="IPR014044">
    <property type="entry name" value="CAP_dom"/>
</dbReference>
<dbReference type="SUPFAM" id="SSF55797">
    <property type="entry name" value="PR-1-like"/>
    <property type="match status" value="1"/>
</dbReference>
<feature type="domain" description="SCP" evidence="1">
    <location>
        <begin position="3"/>
        <end position="140"/>
    </location>
</feature>
<dbReference type="OrthoDB" id="9794228at2"/>
<dbReference type="AlphaFoldDB" id="A0A246JYL8"/>
<evidence type="ECO:0000259" key="1">
    <source>
        <dbReference type="SMART" id="SM00198"/>
    </source>
</evidence>
<dbReference type="Proteomes" id="UP000197361">
    <property type="component" value="Unassembled WGS sequence"/>
</dbReference>
<dbReference type="InterPro" id="IPR035940">
    <property type="entry name" value="CAP_sf"/>
</dbReference>
<dbReference type="PRINTS" id="PR00838">
    <property type="entry name" value="V5ALLERGEN"/>
</dbReference>
<keyword evidence="3" id="KW-1185">Reference proteome</keyword>
<dbReference type="PANTHER" id="PTHR10334">
    <property type="entry name" value="CYSTEINE-RICH SECRETORY PROTEIN-RELATED"/>
    <property type="match status" value="1"/>
</dbReference>
<dbReference type="InterPro" id="IPR002413">
    <property type="entry name" value="V5_allergen-like"/>
</dbReference>
<evidence type="ECO:0000313" key="2">
    <source>
        <dbReference type="EMBL" id="OWQ97622.1"/>
    </source>
</evidence>
<sequence>MNDRLLDSHNRERALAGVPALRWNGDLAQRAQAWADHLAATGRFEHSPNVPGRPLEGENIWGGTPGAFRPESMVDLWIAEKEYFVPGVFPRNSRTGRPQDVSHYTQLIWGRSGEVGCGLAQSDREEILVCRYSEPGNVRGRDPFAHDWQRAFAPPAPGQSTLRLPFAMSTASFAGASSALIEGATALRGSADALPSVSAPAVSSAASRGPRGTVPAYGEASVTSLSSSASPSICGWMSKNCSWLTD</sequence>
<dbReference type="Gene3D" id="3.40.33.10">
    <property type="entry name" value="CAP"/>
    <property type="match status" value="1"/>
</dbReference>
<protein>
    <recommendedName>
        <fullName evidence="1">SCP domain-containing protein</fullName>
    </recommendedName>
</protein>
<reference evidence="2 3" key="1">
    <citation type="journal article" date="2010" name="Int. J. Syst. Evol. Microbiol.">
        <title>Sphingopyxis bauzanensis sp. nov., a psychrophilic bacterium isolated from soil.</title>
        <authorList>
            <person name="Zhang D.C."/>
            <person name="Liu H.C."/>
            <person name="Xin Y.H."/>
            <person name="Zhou Y.G."/>
            <person name="Schinner F."/>
            <person name="Margesin R."/>
        </authorList>
    </citation>
    <scope>NUCLEOTIDE SEQUENCE [LARGE SCALE GENOMIC DNA]</scope>
    <source>
        <strain evidence="2 3">DSM 22271</strain>
    </source>
</reference>
<dbReference type="SMART" id="SM00198">
    <property type="entry name" value="SCP"/>
    <property type="match status" value="1"/>
</dbReference>
<name>A0A246JYL8_9SPHN</name>
<gene>
    <name evidence="2" type="ORF">CDQ92_07970</name>
</gene>
<proteinExistence type="predicted"/>
<evidence type="ECO:0000313" key="3">
    <source>
        <dbReference type="Proteomes" id="UP000197361"/>
    </source>
</evidence>
<dbReference type="Pfam" id="PF00188">
    <property type="entry name" value="CAP"/>
    <property type="match status" value="1"/>
</dbReference>
<comment type="caution">
    <text evidence="2">The sequence shown here is derived from an EMBL/GenBank/DDBJ whole genome shotgun (WGS) entry which is preliminary data.</text>
</comment>